<name>A0A9W4G203_9CYAN</name>
<feature type="compositionally biased region" description="Pro residues" evidence="1">
    <location>
        <begin position="319"/>
        <end position="328"/>
    </location>
</feature>
<organism evidence="2 3">
    <name type="scientific">Planktothrix pseudagardhii</name>
    <dbReference type="NCBI Taxonomy" id="132604"/>
    <lineage>
        <taxon>Bacteria</taxon>
        <taxon>Bacillati</taxon>
        <taxon>Cyanobacteriota</taxon>
        <taxon>Cyanophyceae</taxon>
        <taxon>Oscillatoriophycideae</taxon>
        <taxon>Oscillatoriales</taxon>
        <taxon>Microcoleaceae</taxon>
        <taxon>Planktothrix</taxon>
    </lineage>
</organism>
<evidence type="ECO:0008006" key="4">
    <source>
        <dbReference type="Google" id="ProtNLM"/>
    </source>
</evidence>
<dbReference type="EMBL" id="LR882967">
    <property type="protein sequence ID" value="CAD5912232.1"/>
    <property type="molecule type" value="Genomic_DNA"/>
</dbReference>
<evidence type="ECO:0000313" key="3">
    <source>
        <dbReference type="Proteomes" id="UP001153719"/>
    </source>
</evidence>
<sequence length="492" mass="54224">MMIIRRYTPPTCTLEVQAKRSFLSRLKQQPILEQFKFKLCFDDPRLPDADHITIEGDRTQLETLYTVIKNYIQNFLNFSPKSTHQSETLSLTSSTKNTPAYVIFDGEPSEITIKPDGLLYHNLFLGNLSDNSAQSLVHLSVLQLFDLATALDEYATEAEQLPNLKSLEKTTPEWLKTILFIIISISCLTGLIRLINLYRQPQTQTATQPSQTVQIPPPNLVPLPPPTLAPLPVPSVPPAPQVKVAPNLPPVNTAPLPVPAPLFPNSVSPQTFPNLTPSEPGLIIIPQDSPARDGSVPPPPPPLAAPAPPPPSVAVTQPQTPPPSPPVLFAPQTIELPTLKNAQTPIILEVPSPEKTSEKPSNLSAENSNTDEENYLAQLNKRPRSIAATRQQDTTLFDQIPQVAEVRNYFQNIWYPPKHLKRTLQYSLTLNSDGSLQSINPVGQPAVNRQKQLDFPEIGKPFVSPLESGKTPKIRLVLQPDGSVQAFLESLN</sequence>
<feature type="compositionally biased region" description="Polar residues" evidence="1">
    <location>
        <begin position="359"/>
        <end position="368"/>
    </location>
</feature>
<dbReference type="InterPro" id="IPR025569">
    <property type="entry name" value="DUF4335"/>
</dbReference>
<feature type="compositionally biased region" description="Pro residues" evidence="1">
    <location>
        <begin position="296"/>
        <end position="312"/>
    </location>
</feature>
<dbReference type="KEGG" id="ppsu:NO713_00116"/>
<protein>
    <recommendedName>
        <fullName evidence="4">DUF4335 domain-containing protein</fullName>
    </recommendedName>
</protein>
<evidence type="ECO:0000313" key="2">
    <source>
        <dbReference type="EMBL" id="CAD5912232.1"/>
    </source>
</evidence>
<gene>
    <name evidence="2" type="ORF">NO713_00116</name>
</gene>
<feature type="region of interest" description="Disordered" evidence="1">
    <location>
        <begin position="350"/>
        <end position="371"/>
    </location>
</feature>
<proteinExistence type="predicted"/>
<feature type="region of interest" description="Disordered" evidence="1">
    <location>
        <begin position="269"/>
        <end position="330"/>
    </location>
</feature>
<reference evidence="2" key="1">
    <citation type="submission" date="2020-09" db="EMBL/GenBank/DDBJ databases">
        <authorList>
            <person name="Blom J."/>
        </authorList>
    </citation>
    <scope>NUCLEOTIDE SEQUENCE</scope>
    <source>
        <strain evidence="2">No.713</strain>
    </source>
</reference>
<dbReference type="AlphaFoldDB" id="A0A9W4G203"/>
<accession>A0A9W4G203</accession>
<evidence type="ECO:0000256" key="1">
    <source>
        <dbReference type="SAM" id="MobiDB-lite"/>
    </source>
</evidence>
<keyword evidence="3" id="KW-1185">Reference proteome</keyword>
<dbReference type="Pfam" id="PF14233">
    <property type="entry name" value="DUF4335"/>
    <property type="match status" value="1"/>
</dbReference>
<dbReference type="RefSeq" id="WP_254172755.1">
    <property type="nucleotide sequence ID" value="NZ_LR882967.1"/>
</dbReference>
<dbReference type="Proteomes" id="UP001153719">
    <property type="component" value="Chromosome"/>
</dbReference>